<dbReference type="Gene3D" id="3.40.30.10">
    <property type="entry name" value="Glutaredoxin"/>
    <property type="match status" value="1"/>
</dbReference>
<gene>
    <name evidence="3" type="ORF">GRI35_11810</name>
</gene>
<organism evidence="3 4">
    <name type="scientific">Pontixanthobacter aestiaquae</name>
    <dbReference type="NCBI Taxonomy" id="1509367"/>
    <lineage>
        <taxon>Bacteria</taxon>
        <taxon>Pseudomonadati</taxon>
        <taxon>Pseudomonadota</taxon>
        <taxon>Alphaproteobacteria</taxon>
        <taxon>Sphingomonadales</taxon>
        <taxon>Erythrobacteraceae</taxon>
        <taxon>Pontixanthobacter</taxon>
    </lineage>
</organism>
<protein>
    <submittedName>
        <fullName evidence="3">Thioredoxin domain-containing protein</fullName>
    </submittedName>
</protein>
<dbReference type="InterPro" id="IPR036249">
    <property type="entry name" value="Thioredoxin-like_sf"/>
</dbReference>
<sequence length="228" mass="25187">MKLKKFFRAGAVITAALLTTAATSNWAATVSDNGRGKVIGNPDAKVTLTEFVSYTCPHCATFTLQGEAPLQLAYIGTGKLMLDVRSVIRNPVDTTVTMLVQCGASDKFFRNHAYFMTSQRTWLPIVRRPTEGQRQRWNAPDGATARKAIAEDAGFYAMMETRGYSRTELDTCLNDEARAEQLETNTVADFAEFGITGTPSFAINGKTLPNVHDWRTLEPKLNANFDTF</sequence>
<dbReference type="Proteomes" id="UP000460290">
    <property type="component" value="Unassembled WGS sequence"/>
</dbReference>
<keyword evidence="1" id="KW-0732">Signal</keyword>
<name>A0A844Z9Q6_9SPHN</name>
<dbReference type="SUPFAM" id="SSF52833">
    <property type="entry name" value="Thioredoxin-like"/>
    <property type="match status" value="1"/>
</dbReference>
<dbReference type="Gene3D" id="1.10.40.110">
    <property type="match status" value="1"/>
</dbReference>
<feature type="chain" id="PRO_5032460988" evidence="1">
    <location>
        <begin position="28"/>
        <end position="228"/>
    </location>
</feature>
<dbReference type="EMBL" id="WTYZ01000001">
    <property type="protein sequence ID" value="MXO84052.1"/>
    <property type="molecule type" value="Genomic_DNA"/>
</dbReference>
<feature type="signal peptide" evidence="1">
    <location>
        <begin position="1"/>
        <end position="27"/>
    </location>
</feature>
<proteinExistence type="predicted"/>
<accession>A0A844Z9Q6</accession>
<evidence type="ECO:0000256" key="1">
    <source>
        <dbReference type="SAM" id="SignalP"/>
    </source>
</evidence>
<comment type="caution">
    <text evidence="3">The sequence shown here is derived from an EMBL/GenBank/DDBJ whole genome shotgun (WGS) entry which is preliminary data.</text>
</comment>
<evidence type="ECO:0000313" key="3">
    <source>
        <dbReference type="EMBL" id="MXO84052.1"/>
    </source>
</evidence>
<feature type="domain" description="Thioredoxin-like fold" evidence="2">
    <location>
        <begin position="34"/>
        <end position="218"/>
    </location>
</feature>
<evidence type="ECO:0000313" key="4">
    <source>
        <dbReference type="Proteomes" id="UP000460290"/>
    </source>
</evidence>
<dbReference type="AlphaFoldDB" id="A0A844Z9Q6"/>
<dbReference type="RefSeq" id="WP_160614335.1">
    <property type="nucleotide sequence ID" value="NZ_JAUFQM010000001.1"/>
</dbReference>
<evidence type="ECO:0000259" key="2">
    <source>
        <dbReference type="Pfam" id="PF13462"/>
    </source>
</evidence>
<dbReference type="InterPro" id="IPR012336">
    <property type="entry name" value="Thioredoxin-like_fold"/>
</dbReference>
<dbReference type="Pfam" id="PF13462">
    <property type="entry name" value="Thioredoxin_4"/>
    <property type="match status" value="1"/>
</dbReference>
<keyword evidence="4" id="KW-1185">Reference proteome</keyword>
<reference evidence="3 4" key="1">
    <citation type="submission" date="2019-12" db="EMBL/GenBank/DDBJ databases">
        <title>Genomic-based taxomic classification of the family Erythrobacteraceae.</title>
        <authorList>
            <person name="Xu L."/>
        </authorList>
    </citation>
    <scope>NUCLEOTIDE SEQUENCE [LARGE SCALE GENOMIC DNA]</scope>
    <source>
        <strain evidence="3 4">KCTC 42006</strain>
    </source>
</reference>
<dbReference type="OrthoDB" id="8478320at2"/>